<dbReference type="EMBL" id="JH711581">
    <property type="protein sequence ID" value="EIW78802.1"/>
    <property type="molecule type" value="Genomic_DNA"/>
</dbReference>
<protein>
    <submittedName>
        <fullName evidence="2">Uncharacterized protein</fullName>
    </submittedName>
</protein>
<dbReference type="KEGG" id="cput:CONPUDRAFT_74403"/>
<dbReference type="AlphaFoldDB" id="A0A5M3MHX0"/>
<dbReference type="Proteomes" id="UP000053558">
    <property type="component" value="Unassembled WGS sequence"/>
</dbReference>
<gene>
    <name evidence="2" type="ORF">CONPUDRAFT_74403</name>
</gene>
<dbReference type="RefSeq" id="XP_007770503.1">
    <property type="nucleotide sequence ID" value="XM_007772313.1"/>
</dbReference>
<evidence type="ECO:0000256" key="1">
    <source>
        <dbReference type="SAM" id="Phobius"/>
    </source>
</evidence>
<reference evidence="3" key="1">
    <citation type="journal article" date="2012" name="Science">
        <title>The Paleozoic origin of enzymatic lignin decomposition reconstructed from 31 fungal genomes.</title>
        <authorList>
            <person name="Floudas D."/>
            <person name="Binder M."/>
            <person name="Riley R."/>
            <person name="Barry K."/>
            <person name="Blanchette R.A."/>
            <person name="Henrissat B."/>
            <person name="Martinez A.T."/>
            <person name="Otillar R."/>
            <person name="Spatafora J.W."/>
            <person name="Yadav J.S."/>
            <person name="Aerts A."/>
            <person name="Benoit I."/>
            <person name="Boyd A."/>
            <person name="Carlson A."/>
            <person name="Copeland A."/>
            <person name="Coutinho P.M."/>
            <person name="de Vries R.P."/>
            <person name="Ferreira P."/>
            <person name="Findley K."/>
            <person name="Foster B."/>
            <person name="Gaskell J."/>
            <person name="Glotzer D."/>
            <person name="Gorecki P."/>
            <person name="Heitman J."/>
            <person name="Hesse C."/>
            <person name="Hori C."/>
            <person name="Igarashi K."/>
            <person name="Jurgens J.A."/>
            <person name="Kallen N."/>
            <person name="Kersten P."/>
            <person name="Kohler A."/>
            <person name="Kuees U."/>
            <person name="Kumar T.K.A."/>
            <person name="Kuo A."/>
            <person name="LaButti K."/>
            <person name="Larrondo L.F."/>
            <person name="Lindquist E."/>
            <person name="Ling A."/>
            <person name="Lombard V."/>
            <person name="Lucas S."/>
            <person name="Lundell T."/>
            <person name="Martin R."/>
            <person name="McLaughlin D.J."/>
            <person name="Morgenstern I."/>
            <person name="Morin E."/>
            <person name="Murat C."/>
            <person name="Nagy L.G."/>
            <person name="Nolan M."/>
            <person name="Ohm R.A."/>
            <person name="Patyshakuliyeva A."/>
            <person name="Rokas A."/>
            <person name="Ruiz-Duenas F.J."/>
            <person name="Sabat G."/>
            <person name="Salamov A."/>
            <person name="Samejima M."/>
            <person name="Schmutz J."/>
            <person name="Slot J.C."/>
            <person name="St John F."/>
            <person name="Stenlid J."/>
            <person name="Sun H."/>
            <person name="Sun S."/>
            <person name="Syed K."/>
            <person name="Tsang A."/>
            <person name="Wiebenga A."/>
            <person name="Young D."/>
            <person name="Pisabarro A."/>
            <person name="Eastwood D.C."/>
            <person name="Martin F."/>
            <person name="Cullen D."/>
            <person name="Grigoriev I.V."/>
            <person name="Hibbett D.S."/>
        </authorList>
    </citation>
    <scope>NUCLEOTIDE SEQUENCE [LARGE SCALE GENOMIC DNA]</scope>
    <source>
        <strain evidence="3">RWD-64-598 SS2</strain>
    </source>
</reference>
<accession>A0A5M3MHX0</accession>
<evidence type="ECO:0000313" key="2">
    <source>
        <dbReference type="EMBL" id="EIW78802.1"/>
    </source>
</evidence>
<dbReference type="GeneID" id="19209236"/>
<sequence length="191" mass="21723">MSSASLQQELDSEVSLFIIGAYANVVYDYCGHFPAVFTDFNNYPQLQILIMSNWLLNMHHKVEFIWNQARKISWTTIVYAVFRCDTWEYHSQVSLFHSSYFAWVLFQVLSILLSITLQGMMAVRVYGLLGRSRAVLIGLSTCFTTTSIINITGVAFYMATGPDLVFQLLQFQHPINSLVDISSNKYGSFGV</sequence>
<keyword evidence="1" id="KW-0812">Transmembrane</keyword>
<name>A0A5M3MHX0_CONPW</name>
<keyword evidence="1" id="KW-1133">Transmembrane helix</keyword>
<keyword evidence="1" id="KW-0472">Membrane</keyword>
<proteinExistence type="predicted"/>
<comment type="caution">
    <text evidence="2">The sequence shown here is derived from an EMBL/GenBank/DDBJ whole genome shotgun (WGS) entry which is preliminary data.</text>
</comment>
<organism evidence="2 3">
    <name type="scientific">Coniophora puteana (strain RWD-64-598)</name>
    <name type="common">Brown rot fungus</name>
    <dbReference type="NCBI Taxonomy" id="741705"/>
    <lineage>
        <taxon>Eukaryota</taxon>
        <taxon>Fungi</taxon>
        <taxon>Dikarya</taxon>
        <taxon>Basidiomycota</taxon>
        <taxon>Agaricomycotina</taxon>
        <taxon>Agaricomycetes</taxon>
        <taxon>Agaricomycetidae</taxon>
        <taxon>Boletales</taxon>
        <taxon>Coniophorineae</taxon>
        <taxon>Coniophoraceae</taxon>
        <taxon>Coniophora</taxon>
    </lineage>
</organism>
<keyword evidence="3" id="KW-1185">Reference proteome</keyword>
<evidence type="ECO:0000313" key="3">
    <source>
        <dbReference type="Proteomes" id="UP000053558"/>
    </source>
</evidence>
<feature type="transmembrane region" description="Helical" evidence="1">
    <location>
        <begin position="135"/>
        <end position="159"/>
    </location>
</feature>
<feature type="transmembrane region" description="Helical" evidence="1">
    <location>
        <begin position="100"/>
        <end position="123"/>
    </location>
</feature>